<dbReference type="InterPro" id="IPR036259">
    <property type="entry name" value="MFS_trans_sf"/>
</dbReference>
<dbReference type="EMBL" id="JAVLVU010000001">
    <property type="protein sequence ID" value="MDT3405352.1"/>
    <property type="molecule type" value="Genomic_DNA"/>
</dbReference>
<dbReference type="InterPro" id="IPR020846">
    <property type="entry name" value="MFS_dom"/>
</dbReference>
<feature type="transmembrane region" description="Helical" evidence="4">
    <location>
        <begin position="7"/>
        <end position="25"/>
    </location>
</feature>
<name>A0ABU3H271_9SPHI</name>
<evidence type="ECO:0000256" key="4">
    <source>
        <dbReference type="SAM" id="Phobius"/>
    </source>
</evidence>
<keyword evidence="2 4" id="KW-1133">Transmembrane helix</keyword>
<sequence length="267" mass="29066">MASLTRTQVFIMAATAGIAVANVYYSQPILHAIAMQFHISTEKAGSISVLSQIGYGIGLFFLTPVGDMIERKKLILYLQVGLIVSLLLVAFSPNLITLYAGSLLIGIFSVVAQVILPMAASLVKENRGKIVGQIFTGILVGILVARVFSGFITGWLGWQYVYLISAAMVLGTAILMQADFPSMPERFTGTYAGLLKSTLAQLGRFPLLRRTALTGMLAFGTLSAFWVTLTFYPQRRALSLSSFGHRYVRFACRGGRTYGATIWQTGR</sequence>
<evidence type="ECO:0000256" key="2">
    <source>
        <dbReference type="ARBA" id="ARBA00022989"/>
    </source>
</evidence>
<dbReference type="PROSITE" id="PS50850">
    <property type="entry name" value="MFS"/>
    <property type="match status" value="1"/>
</dbReference>
<evidence type="ECO:0000256" key="3">
    <source>
        <dbReference type="ARBA" id="ARBA00023136"/>
    </source>
</evidence>
<feature type="transmembrane region" description="Helical" evidence="4">
    <location>
        <begin position="74"/>
        <end position="92"/>
    </location>
</feature>
<evidence type="ECO:0000313" key="6">
    <source>
        <dbReference type="EMBL" id="MDT3405352.1"/>
    </source>
</evidence>
<accession>A0ABU3H271</accession>
<gene>
    <name evidence="6" type="ORF">QE417_004424</name>
</gene>
<feature type="domain" description="Major facilitator superfamily (MFS) profile" evidence="5">
    <location>
        <begin position="1"/>
        <end position="267"/>
    </location>
</feature>
<dbReference type="Gene3D" id="1.20.1250.20">
    <property type="entry name" value="MFS general substrate transporter like domains"/>
    <property type="match status" value="1"/>
</dbReference>
<feature type="transmembrane region" description="Helical" evidence="4">
    <location>
        <begin position="212"/>
        <end position="232"/>
    </location>
</feature>
<keyword evidence="3 4" id="KW-0472">Membrane</keyword>
<evidence type="ECO:0000313" key="7">
    <source>
        <dbReference type="Proteomes" id="UP001258315"/>
    </source>
</evidence>
<evidence type="ECO:0000259" key="5">
    <source>
        <dbReference type="PROSITE" id="PS50850"/>
    </source>
</evidence>
<protein>
    <submittedName>
        <fullName evidence="6">MFS family arabinose efflux permease</fullName>
    </submittedName>
</protein>
<feature type="transmembrane region" description="Helical" evidence="4">
    <location>
        <begin position="45"/>
        <end position="62"/>
    </location>
</feature>
<evidence type="ECO:0000256" key="1">
    <source>
        <dbReference type="ARBA" id="ARBA00022692"/>
    </source>
</evidence>
<feature type="transmembrane region" description="Helical" evidence="4">
    <location>
        <begin position="98"/>
        <end position="123"/>
    </location>
</feature>
<dbReference type="PANTHER" id="PTHR42910">
    <property type="entry name" value="TRANSPORTER SCO4007-RELATED"/>
    <property type="match status" value="1"/>
</dbReference>
<feature type="transmembrane region" description="Helical" evidence="4">
    <location>
        <begin position="130"/>
        <end position="152"/>
    </location>
</feature>
<dbReference type="Pfam" id="PF07690">
    <property type="entry name" value="MFS_1"/>
    <property type="match status" value="1"/>
</dbReference>
<comment type="caution">
    <text evidence="6">The sequence shown here is derived from an EMBL/GenBank/DDBJ whole genome shotgun (WGS) entry which is preliminary data.</text>
</comment>
<dbReference type="RefSeq" id="WP_311953808.1">
    <property type="nucleotide sequence ID" value="NZ_JAVLVU010000001.1"/>
</dbReference>
<keyword evidence="1 4" id="KW-0812">Transmembrane</keyword>
<proteinExistence type="predicted"/>
<dbReference type="Proteomes" id="UP001258315">
    <property type="component" value="Unassembled WGS sequence"/>
</dbReference>
<feature type="transmembrane region" description="Helical" evidence="4">
    <location>
        <begin position="158"/>
        <end position="176"/>
    </location>
</feature>
<organism evidence="6 7">
    <name type="scientific">Mucilaginibacter terrae</name>
    <dbReference type="NCBI Taxonomy" id="1955052"/>
    <lineage>
        <taxon>Bacteria</taxon>
        <taxon>Pseudomonadati</taxon>
        <taxon>Bacteroidota</taxon>
        <taxon>Sphingobacteriia</taxon>
        <taxon>Sphingobacteriales</taxon>
        <taxon>Sphingobacteriaceae</taxon>
        <taxon>Mucilaginibacter</taxon>
    </lineage>
</organism>
<dbReference type="SUPFAM" id="SSF103473">
    <property type="entry name" value="MFS general substrate transporter"/>
    <property type="match status" value="1"/>
</dbReference>
<reference evidence="7" key="1">
    <citation type="submission" date="2023-07" db="EMBL/GenBank/DDBJ databases">
        <title>Functional and genomic diversity of the sorghum phyllosphere microbiome.</title>
        <authorList>
            <person name="Shade A."/>
        </authorList>
    </citation>
    <scope>NUCLEOTIDE SEQUENCE [LARGE SCALE GENOMIC DNA]</scope>
    <source>
        <strain evidence="7">SORGH_AS_0422</strain>
    </source>
</reference>
<dbReference type="InterPro" id="IPR011701">
    <property type="entry name" value="MFS"/>
</dbReference>
<dbReference type="PANTHER" id="PTHR42910:SF1">
    <property type="entry name" value="MAJOR FACILITATOR SUPERFAMILY (MFS) PROFILE DOMAIN-CONTAINING PROTEIN"/>
    <property type="match status" value="1"/>
</dbReference>
<keyword evidence="7" id="KW-1185">Reference proteome</keyword>